<evidence type="ECO:0000313" key="20">
    <source>
        <dbReference type="Proteomes" id="UP000531559"/>
    </source>
</evidence>
<comment type="caution">
    <text evidence="19">The sequence shown here is derived from an EMBL/GenBank/DDBJ whole genome shotgun (WGS) entry which is preliminary data.</text>
</comment>
<evidence type="ECO:0000256" key="13">
    <source>
        <dbReference type="ARBA" id="ARBA00023098"/>
    </source>
</evidence>
<evidence type="ECO:0000259" key="18">
    <source>
        <dbReference type="Pfam" id="PF00155"/>
    </source>
</evidence>
<keyword evidence="7 19" id="KW-0808">Transferase</keyword>
<feature type="non-terminal residue" evidence="19">
    <location>
        <position position="1"/>
    </location>
</feature>
<proteinExistence type="inferred from homology"/>
<dbReference type="AlphaFoldDB" id="A0A7K7W8B1"/>
<keyword evidence="13" id="KW-0443">Lipid metabolism</keyword>
<comment type="pathway">
    <text evidence="3">Lipid metabolism; sphingolipid metabolism.</text>
</comment>
<evidence type="ECO:0000256" key="2">
    <source>
        <dbReference type="ARBA" id="ARBA00004389"/>
    </source>
</evidence>
<evidence type="ECO:0000256" key="15">
    <source>
        <dbReference type="ARBA" id="ARBA00023315"/>
    </source>
</evidence>
<dbReference type="Proteomes" id="UP000531559">
    <property type="component" value="Unassembled WGS sequence"/>
</dbReference>
<organism evidence="19 20">
    <name type="scientific">Nothocercus julius</name>
    <dbReference type="NCBI Taxonomy" id="2585813"/>
    <lineage>
        <taxon>Eukaryota</taxon>
        <taxon>Metazoa</taxon>
        <taxon>Chordata</taxon>
        <taxon>Craniata</taxon>
        <taxon>Vertebrata</taxon>
        <taxon>Euteleostomi</taxon>
        <taxon>Archelosauria</taxon>
        <taxon>Archosauria</taxon>
        <taxon>Dinosauria</taxon>
        <taxon>Saurischia</taxon>
        <taxon>Theropoda</taxon>
        <taxon>Coelurosauria</taxon>
        <taxon>Aves</taxon>
        <taxon>Palaeognathae</taxon>
        <taxon>Tinamiformes</taxon>
        <taxon>Tinamidae</taxon>
        <taxon>Nothocercus</taxon>
    </lineage>
</organism>
<evidence type="ECO:0000256" key="3">
    <source>
        <dbReference type="ARBA" id="ARBA00004760"/>
    </source>
</evidence>
<evidence type="ECO:0000256" key="12">
    <source>
        <dbReference type="ARBA" id="ARBA00022989"/>
    </source>
</evidence>
<comment type="pathway">
    <text evidence="4">Sphingolipid metabolism.</text>
</comment>
<evidence type="ECO:0000256" key="14">
    <source>
        <dbReference type="ARBA" id="ARBA00023136"/>
    </source>
</evidence>
<keyword evidence="8 17" id="KW-0812">Transmembrane</keyword>
<evidence type="ECO:0000256" key="11">
    <source>
        <dbReference type="ARBA" id="ARBA00022919"/>
    </source>
</evidence>
<dbReference type="GO" id="GO:0017059">
    <property type="term" value="C:serine palmitoyltransferase complex"/>
    <property type="evidence" value="ECO:0007669"/>
    <property type="project" value="TreeGrafter"/>
</dbReference>
<dbReference type="InterPro" id="IPR015424">
    <property type="entry name" value="PyrdxlP-dep_Trfase"/>
</dbReference>
<dbReference type="Pfam" id="PF00155">
    <property type="entry name" value="Aminotran_1_2"/>
    <property type="match status" value="1"/>
</dbReference>
<keyword evidence="12 17" id="KW-1133">Transmembrane helix</keyword>
<dbReference type="GO" id="GO:0004758">
    <property type="term" value="F:serine C-palmitoyltransferase activity"/>
    <property type="evidence" value="ECO:0007669"/>
    <property type="project" value="UniProtKB-EC"/>
</dbReference>
<dbReference type="EMBL" id="VZSV01000071">
    <property type="protein sequence ID" value="NXA49973.1"/>
    <property type="molecule type" value="Genomic_DNA"/>
</dbReference>
<keyword evidence="15" id="KW-0012">Acyltransferase</keyword>
<dbReference type="FunFam" id="3.40.640.10:FF:000047">
    <property type="entry name" value="serine palmitoyltransferase 2 isoform X1"/>
    <property type="match status" value="1"/>
</dbReference>
<keyword evidence="10 16" id="KW-0663">Pyridoxal phosphate</keyword>
<dbReference type="GO" id="GO:0005789">
    <property type="term" value="C:endoplasmic reticulum membrane"/>
    <property type="evidence" value="ECO:0007669"/>
    <property type="project" value="UniProtKB-SubCell"/>
</dbReference>
<keyword evidence="9" id="KW-0256">Endoplasmic reticulum</keyword>
<evidence type="ECO:0000256" key="1">
    <source>
        <dbReference type="ARBA" id="ARBA00001933"/>
    </source>
</evidence>
<evidence type="ECO:0000256" key="4">
    <source>
        <dbReference type="ARBA" id="ARBA00004991"/>
    </source>
</evidence>
<protein>
    <recommendedName>
        <fullName evidence="6">serine C-palmitoyltransferase</fullName>
        <ecNumber evidence="6">2.3.1.50</ecNumber>
    </recommendedName>
</protein>
<dbReference type="InterPro" id="IPR004839">
    <property type="entry name" value="Aminotransferase_I/II_large"/>
</dbReference>
<dbReference type="PROSITE" id="PS00599">
    <property type="entry name" value="AA_TRANSFER_CLASS_2"/>
    <property type="match status" value="1"/>
</dbReference>
<evidence type="ECO:0000256" key="6">
    <source>
        <dbReference type="ARBA" id="ARBA00013220"/>
    </source>
</evidence>
<dbReference type="OrthoDB" id="65434at2759"/>
<comment type="similarity">
    <text evidence="5 16">Belongs to the class-II pyridoxal-phosphate-dependent aminotransferase family.</text>
</comment>
<feature type="domain" description="Aminotransferase class I/classII large" evidence="18">
    <location>
        <begin position="160"/>
        <end position="520"/>
    </location>
</feature>
<dbReference type="InterPro" id="IPR001917">
    <property type="entry name" value="Aminotrans_II_pyridoxalP_BS"/>
</dbReference>
<evidence type="ECO:0000313" key="19">
    <source>
        <dbReference type="EMBL" id="NXA49973.1"/>
    </source>
</evidence>
<evidence type="ECO:0000256" key="10">
    <source>
        <dbReference type="ARBA" id="ARBA00022898"/>
    </source>
</evidence>
<dbReference type="GO" id="GO:0030170">
    <property type="term" value="F:pyridoxal phosphate binding"/>
    <property type="evidence" value="ECO:0007669"/>
    <property type="project" value="InterPro"/>
</dbReference>
<dbReference type="Gene3D" id="3.40.640.10">
    <property type="entry name" value="Type I PLP-dependent aspartate aminotransferase-like (Major domain)"/>
    <property type="match status" value="1"/>
</dbReference>
<dbReference type="SUPFAM" id="SSF53383">
    <property type="entry name" value="PLP-dependent transferases"/>
    <property type="match status" value="1"/>
</dbReference>
<feature type="non-terminal residue" evidence="19">
    <location>
        <position position="552"/>
    </location>
</feature>
<gene>
    <name evidence="19" type="primary">Sptlc3</name>
    <name evidence="19" type="ORF">NOTJUL_R07805</name>
</gene>
<evidence type="ECO:0000256" key="8">
    <source>
        <dbReference type="ARBA" id="ARBA00022692"/>
    </source>
</evidence>
<dbReference type="EC" id="2.3.1.50" evidence="6"/>
<dbReference type="PANTHER" id="PTHR13693:SF56">
    <property type="entry name" value="SERINE PALMITOYLTRANSFERASE 3"/>
    <property type="match status" value="1"/>
</dbReference>
<dbReference type="PANTHER" id="PTHR13693">
    <property type="entry name" value="CLASS II AMINOTRANSFERASE/8-AMINO-7-OXONONANOATE SYNTHASE"/>
    <property type="match status" value="1"/>
</dbReference>
<dbReference type="InterPro" id="IPR015421">
    <property type="entry name" value="PyrdxlP-dep_Trfase_major"/>
</dbReference>
<keyword evidence="11" id="KW-0746">Sphingolipid metabolism</keyword>
<evidence type="ECO:0000256" key="17">
    <source>
        <dbReference type="SAM" id="Phobius"/>
    </source>
</evidence>
<evidence type="ECO:0000256" key="7">
    <source>
        <dbReference type="ARBA" id="ARBA00022679"/>
    </source>
</evidence>
<keyword evidence="14 17" id="KW-0472">Membrane</keyword>
<dbReference type="InterPro" id="IPR050087">
    <property type="entry name" value="AON_synthase_class-II"/>
</dbReference>
<evidence type="ECO:0000256" key="9">
    <source>
        <dbReference type="ARBA" id="ARBA00022824"/>
    </source>
</evidence>
<evidence type="ECO:0000256" key="5">
    <source>
        <dbReference type="ARBA" id="ARBA00008392"/>
    </source>
</evidence>
<reference evidence="19 20" key="1">
    <citation type="submission" date="2019-09" db="EMBL/GenBank/DDBJ databases">
        <title>Bird 10,000 Genomes (B10K) Project - Family phase.</title>
        <authorList>
            <person name="Zhang G."/>
        </authorList>
    </citation>
    <scope>NUCLEOTIDE SEQUENCE [LARGE SCALE GENOMIC DNA]</scope>
    <source>
        <strain evidence="19">B10K-MSB-01</strain>
    </source>
</reference>
<keyword evidence="20" id="KW-1185">Reference proteome</keyword>
<sequence>MANPSAVCNGHLHYHQKQNNLLKSGISKKNGITKGIKKNGVSNGSLSKKAFIEHFEQAPMYVAVLTFVGFGVGTIFGYLRDFMRAWGLEKRNIATEREQQKDFVPLYQDFENFYTRNLYMRIRDNWNRPICSVPGPQFDLMERVTDDYNWTFRFTGRTIKNVINMGSYNYLGFAETDANALKTVAKELQKYGTGICSTRQEMGTLDKHVELEKLVARFLGVEDAMVFGMGFATNSMNIPALVGKGCLILSDELNHTSLVLGARLSGATIRIFKHNNIQSLENLLKDAIIYGQPRSRRAWRKIIILVEGIYSMEGSIVRLPEIVSLKRKYKAYLYLDEAHSIGAVGATGRGVVEYFGMNPDDVDVLMGTFTKSFGAAGGYIAGKKDLVDFLRTHSHSAVYATSMCPPVAEQIIRAMKCLMGLDGTTQGLQRVQKLGKNTRYFRRRLHEMGFIVYGNDDSPVVPLLLFMPGKIGAFARRMLEKSIGVVVVGFPATPITESRARFCVSAAHTREMLDTVLNALDELGDFLHLKYSRYSKSAHPELYEESRFELED</sequence>
<dbReference type="Gene3D" id="3.90.1150.10">
    <property type="entry name" value="Aspartate Aminotransferase, domain 1"/>
    <property type="match status" value="1"/>
</dbReference>
<comment type="subcellular location">
    <subcellularLocation>
        <location evidence="2">Endoplasmic reticulum membrane</location>
        <topology evidence="2">Single-pass membrane protein</topology>
    </subcellularLocation>
</comment>
<dbReference type="GO" id="GO:0046512">
    <property type="term" value="P:sphingosine biosynthetic process"/>
    <property type="evidence" value="ECO:0007669"/>
    <property type="project" value="TreeGrafter"/>
</dbReference>
<dbReference type="GO" id="GO:0046513">
    <property type="term" value="P:ceramide biosynthetic process"/>
    <property type="evidence" value="ECO:0007669"/>
    <property type="project" value="TreeGrafter"/>
</dbReference>
<dbReference type="FunFam" id="3.90.1150.10:FF:000004">
    <property type="entry name" value="2-amino-3-ketobutyrate coenzyme A ligase"/>
    <property type="match status" value="1"/>
</dbReference>
<dbReference type="InterPro" id="IPR015422">
    <property type="entry name" value="PyrdxlP-dep_Trfase_small"/>
</dbReference>
<dbReference type="CDD" id="cd06454">
    <property type="entry name" value="KBL_like"/>
    <property type="match status" value="1"/>
</dbReference>
<feature type="transmembrane region" description="Helical" evidence="17">
    <location>
        <begin position="58"/>
        <end position="79"/>
    </location>
</feature>
<name>A0A7K7W8B1_9AVES</name>
<evidence type="ECO:0000256" key="16">
    <source>
        <dbReference type="RuleBase" id="RU003693"/>
    </source>
</evidence>
<accession>A0A7K7W8B1</accession>
<comment type="cofactor">
    <cofactor evidence="1 16">
        <name>pyridoxal 5'-phosphate</name>
        <dbReference type="ChEBI" id="CHEBI:597326"/>
    </cofactor>
</comment>